<keyword evidence="3" id="KW-1185">Reference proteome</keyword>
<feature type="region of interest" description="Disordered" evidence="1">
    <location>
        <begin position="98"/>
        <end position="125"/>
    </location>
</feature>
<protein>
    <submittedName>
        <fullName evidence="2">Uncharacterized protein</fullName>
    </submittedName>
</protein>
<proteinExistence type="predicted"/>
<organism evidence="2 3">
    <name type="scientific">Phyllosticta citriasiana</name>
    <dbReference type="NCBI Taxonomy" id="595635"/>
    <lineage>
        <taxon>Eukaryota</taxon>
        <taxon>Fungi</taxon>
        <taxon>Dikarya</taxon>
        <taxon>Ascomycota</taxon>
        <taxon>Pezizomycotina</taxon>
        <taxon>Dothideomycetes</taxon>
        <taxon>Dothideomycetes incertae sedis</taxon>
        <taxon>Botryosphaeriales</taxon>
        <taxon>Phyllostictaceae</taxon>
        <taxon>Phyllosticta</taxon>
    </lineage>
</organism>
<reference evidence="2 3" key="1">
    <citation type="submission" date="2024-04" db="EMBL/GenBank/DDBJ databases">
        <title>Phyllosticta paracitricarpa is synonymous to the EU quarantine fungus P. citricarpa based on phylogenomic analyses.</title>
        <authorList>
            <consortium name="Lawrence Berkeley National Laboratory"/>
            <person name="Van Ingen-Buijs V.A."/>
            <person name="Van Westerhoven A.C."/>
            <person name="Haridas S."/>
            <person name="Skiadas P."/>
            <person name="Martin F."/>
            <person name="Groenewald J.Z."/>
            <person name="Crous P.W."/>
            <person name="Seidl M.F."/>
        </authorList>
    </citation>
    <scope>NUCLEOTIDE SEQUENCE [LARGE SCALE GENOMIC DNA]</scope>
    <source>
        <strain evidence="2 3">CBS 123371</strain>
    </source>
</reference>
<evidence type="ECO:0000313" key="2">
    <source>
        <dbReference type="EMBL" id="KAK7523935.1"/>
    </source>
</evidence>
<name>A0ABR1L010_9PEZI</name>
<evidence type="ECO:0000313" key="3">
    <source>
        <dbReference type="Proteomes" id="UP001363622"/>
    </source>
</evidence>
<evidence type="ECO:0000256" key="1">
    <source>
        <dbReference type="SAM" id="MobiDB-lite"/>
    </source>
</evidence>
<sequence length="152" mass="16520">MLLCPETVAWRNGAKGWTDGRADGRAGWKDEVQTSPSKRYRFLLLCWSGLRKRARVGKARGKASPIAVHEGSLVASFLCIGGSMAVAHLRNSASHQGAREWNHSSGNNAINGWHQVKKTKPPSSSLARFIDSRPVGVLKPGSSLDGQQSRVF</sequence>
<accession>A0ABR1L010</accession>
<dbReference type="Proteomes" id="UP001363622">
    <property type="component" value="Unassembled WGS sequence"/>
</dbReference>
<comment type="caution">
    <text evidence="2">The sequence shown here is derived from an EMBL/GenBank/DDBJ whole genome shotgun (WGS) entry which is preliminary data.</text>
</comment>
<dbReference type="EMBL" id="JBBPHU010000001">
    <property type="protein sequence ID" value="KAK7523935.1"/>
    <property type="molecule type" value="Genomic_DNA"/>
</dbReference>
<gene>
    <name evidence="2" type="ORF">IWZ03DRAFT_14518</name>
</gene>